<accession>A0A9J6FW47</accession>
<evidence type="ECO:0000313" key="1">
    <source>
        <dbReference type="EMBL" id="KAH9367325.1"/>
    </source>
</evidence>
<name>A0A9J6FW47_HAELO</name>
<keyword evidence="2" id="KW-1185">Reference proteome</keyword>
<sequence>MAGSLPGVSAAMSGHGDRFSSAPSGYRFLLPTIPSEDSVKPCLILHCDLGGRPYRIKDFRAPFHEMGALKDIARIAPFQMGHVWLIKLKTPEARQWLVDAGGLKVKGRYCTVIHPITQEFIIRLHWVPSHVPDASIRRVFTECGEVKDVRQDACGQPALRRRS</sequence>
<proteinExistence type="predicted"/>
<dbReference type="EMBL" id="JABSTR010000004">
    <property type="protein sequence ID" value="KAH9367325.1"/>
    <property type="molecule type" value="Genomic_DNA"/>
</dbReference>
<dbReference type="AlphaFoldDB" id="A0A9J6FW47"/>
<dbReference type="Proteomes" id="UP000821853">
    <property type="component" value="Chromosome 2"/>
</dbReference>
<gene>
    <name evidence="1" type="ORF">HPB48_000954</name>
</gene>
<dbReference type="OrthoDB" id="6494660at2759"/>
<organism evidence="1 2">
    <name type="scientific">Haemaphysalis longicornis</name>
    <name type="common">Bush tick</name>
    <dbReference type="NCBI Taxonomy" id="44386"/>
    <lineage>
        <taxon>Eukaryota</taxon>
        <taxon>Metazoa</taxon>
        <taxon>Ecdysozoa</taxon>
        <taxon>Arthropoda</taxon>
        <taxon>Chelicerata</taxon>
        <taxon>Arachnida</taxon>
        <taxon>Acari</taxon>
        <taxon>Parasitiformes</taxon>
        <taxon>Ixodida</taxon>
        <taxon>Ixodoidea</taxon>
        <taxon>Ixodidae</taxon>
        <taxon>Haemaphysalinae</taxon>
        <taxon>Haemaphysalis</taxon>
    </lineage>
</organism>
<protein>
    <submittedName>
        <fullName evidence="1">Uncharacterized protein</fullName>
    </submittedName>
</protein>
<evidence type="ECO:0000313" key="2">
    <source>
        <dbReference type="Proteomes" id="UP000821853"/>
    </source>
</evidence>
<dbReference type="OMA" id="RRIFEPC"/>
<reference evidence="1 2" key="1">
    <citation type="journal article" date="2020" name="Cell">
        <title>Large-Scale Comparative Analyses of Tick Genomes Elucidate Their Genetic Diversity and Vector Capacities.</title>
        <authorList>
            <consortium name="Tick Genome and Microbiome Consortium (TIGMIC)"/>
            <person name="Jia N."/>
            <person name="Wang J."/>
            <person name="Shi W."/>
            <person name="Du L."/>
            <person name="Sun Y."/>
            <person name="Zhan W."/>
            <person name="Jiang J.F."/>
            <person name="Wang Q."/>
            <person name="Zhang B."/>
            <person name="Ji P."/>
            <person name="Bell-Sakyi L."/>
            <person name="Cui X.M."/>
            <person name="Yuan T.T."/>
            <person name="Jiang B.G."/>
            <person name="Yang W.F."/>
            <person name="Lam T.T."/>
            <person name="Chang Q.C."/>
            <person name="Ding S.J."/>
            <person name="Wang X.J."/>
            <person name="Zhu J.G."/>
            <person name="Ruan X.D."/>
            <person name="Zhao L."/>
            <person name="Wei J.T."/>
            <person name="Ye R.Z."/>
            <person name="Que T.C."/>
            <person name="Du C.H."/>
            <person name="Zhou Y.H."/>
            <person name="Cheng J.X."/>
            <person name="Dai P.F."/>
            <person name="Guo W.B."/>
            <person name="Han X.H."/>
            <person name="Huang E.J."/>
            <person name="Li L.F."/>
            <person name="Wei W."/>
            <person name="Gao Y.C."/>
            <person name="Liu J.Z."/>
            <person name="Shao H.Z."/>
            <person name="Wang X."/>
            <person name="Wang C.C."/>
            <person name="Yang T.C."/>
            <person name="Huo Q.B."/>
            <person name="Li W."/>
            <person name="Chen H.Y."/>
            <person name="Chen S.E."/>
            <person name="Zhou L.G."/>
            <person name="Ni X.B."/>
            <person name="Tian J.H."/>
            <person name="Sheng Y."/>
            <person name="Liu T."/>
            <person name="Pan Y.S."/>
            <person name="Xia L.Y."/>
            <person name="Li J."/>
            <person name="Zhao F."/>
            <person name="Cao W.C."/>
        </authorList>
    </citation>
    <scope>NUCLEOTIDE SEQUENCE [LARGE SCALE GENOMIC DNA]</scope>
    <source>
        <strain evidence="1">HaeL-2018</strain>
    </source>
</reference>
<dbReference type="VEuPathDB" id="VectorBase:HLOH_060387"/>
<comment type="caution">
    <text evidence="1">The sequence shown here is derived from an EMBL/GenBank/DDBJ whole genome shotgun (WGS) entry which is preliminary data.</text>
</comment>